<dbReference type="Proteomes" id="UP000031668">
    <property type="component" value="Unassembled WGS sequence"/>
</dbReference>
<keyword evidence="1" id="KW-0812">Transmembrane</keyword>
<dbReference type="EMBL" id="JWZT01000964">
    <property type="protein sequence ID" value="KII73142.1"/>
    <property type="molecule type" value="Genomic_DNA"/>
</dbReference>
<proteinExistence type="predicted"/>
<organism evidence="2 3">
    <name type="scientific">Thelohanellus kitauei</name>
    <name type="common">Myxosporean</name>
    <dbReference type="NCBI Taxonomy" id="669202"/>
    <lineage>
        <taxon>Eukaryota</taxon>
        <taxon>Metazoa</taxon>
        <taxon>Cnidaria</taxon>
        <taxon>Myxozoa</taxon>
        <taxon>Myxosporea</taxon>
        <taxon>Bivalvulida</taxon>
        <taxon>Platysporina</taxon>
        <taxon>Myxobolidae</taxon>
        <taxon>Thelohanellus</taxon>
    </lineage>
</organism>
<accession>A0A0C2NGP0</accession>
<reference evidence="2 3" key="1">
    <citation type="journal article" date="2014" name="Genome Biol. Evol.">
        <title>The genome of the myxosporean Thelohanellus kitauei shows adaptations to nutrient acquisition within its fish host.</title>
        <authorList>
            <person name="Yang Y."/>
            <person name="Xiong J."/>
            <person name="Zhou Z."/>
            <person name="Huo F."/>
            <person name="Miao W."/>
            <person name="Ran C."/>
            <person name="Liu Y."/>
            <person name="Zhang J."/>
            <person name="Feng J."/>
            <person name="Wang M."/>
            <person name="Wang M."/>
            <person name="Wang L."/>
            <person name="Yao B."/>
        </authorList>
    </citation>
    <scope>NUCLEOTIDE SEQUENCE [LARGE SCALE GENOMIC DNA]</scope>
    <source>
        <strain evidence="2">Wuqing</strain>
    </source>
</reference>
<dbReference type="AlphaFoldDB" id="A0A0C2NGP0"/>
<sequence>MDIQSSALITFGYFEILFLFGAISWNVFTLSSFKEHYHSIVDPKYRYFRAPFEAVLTAFKNVGSNFIQLFGRHKDVGYSKLGQDMPSDDKVDYFPIPKLKDGRKELFLQMLKSISPYEADYLMNVLCVGRWMYLENGGQTGGDFDRLLSFYDGVVVEDDSDDDEPQAEGKVFVDRSIGAHGPAIRKHYISFPGVKDVYYY</sequence>
<protein>
    <submittedName>
        <fullName evidence="2">Uncharacterized protein</fullName>
    </submittedName>
</protein>
<comment type="caution">
    <text evidence="2">The sequence shown here is derived from an EMBL/GenBank/DDBJ whole genome shotgun (WGS) entry which is preliminary data.</text>
</comment>
<keyword evidence="3" id="KW-1185">Reference proteome</keyword>
<name>A0A0C2NGP0_THEKT</name>
<feature type="transmembrane region" description="Helical" evidence="1">
    <location>
        <begin position="6"/>
        <end position="28"/>
    </location>
</feature>
<evidence type="ECO:0000313" key="2">
    <source>
        <dbReference type="EMBL" id="KII73142.1"/>
    </source>
</evidence>
<keyword evidence="1" id="KW-0472">Membrane</keyword>
<evidence type="ECO:0000313" key="3">
    <source>
        <dbReference type="Proteomes" id="UP000031668"/>
    </source>
</evidence>
<keyword evidence="1" id="KW-1133">Transmembrane helix</keyword>
<gene>
    <name evidence="2" type="ORF">RF11_13293</name>
</gene>
<evidence type="ECO:0000256" key="1">
    <source>
        <dbReference type="SAM" id="Phobius"/>
    </source>
</evidence>